<dbReference type="Proteomes" id="UP000692954">
    <property type="component" value="Unassembled WGS sequence"/>
</dbReference>
<dbReference type="AlphaFoldDB" id="A0A8S1RN05"/>
<evidence type="ECO:0000313" key="3">
    <source>
        <dbReference type="EMBL" id="CAD8130031.1"/>
    </source>
</evidence>
<comment type="caution">
    <text evidence="3">The sequence shown here is derived from an EMBL/GenBank/DDBJ whole genome shotgun (WGS) entry which is preliminary data.</text>
</comment>
<sequence length="492" mass="58328">MKQFLNKQLCIFKPGEVILEKYFSPNILNHSYNQYTTLISVLDKSIKKVKDKDIFIEQSKKQINQTQNNEQQGFITMLLNIEETLGENGIQYLSRVQEHLEKLKIEYPNLKKLLNIMFNQNNDEPIAQKNNQGQKQLEVDELEGLRNQNKTLKLKKMRLQQKFGEAIKKINELEILYKEQQQKNQSNEKQIEENNCEIINKNNEIKNLKQNIEEFQTQVKKKDEIFQQTLEEAKKISAHALQEIAQKLEIRHDQIIQVEKIHSDQLQQINEKEKGIKEENSELNQTIDEYLLMFKQNPQSQELERKIHSIFQRCQNLNDLIQNAKVQLENFIDLIKQPWRGLPNKNELDLKQVLKKNLELMQLYQKVFDNFQKTIAVILENSCKYHSNNAILKVKKNNSNIFIYLQNDNQSNKHYKQLYANIKTQHNDTTLLKDNQLQTIKDKIFDFKEKLDGSCSRSKSTIKIKKRQKSLTESKQSIHRDSQSKPYIDQNN</sequence>
<gene>
    <name evidence="3" type="ORF">PSON_ATCC_30995.1.T2580003</name>
</gene>
<feature type="compositionally biased region" description="Basic and acidic residues" evidence="2">
    <location>
        <begin position="470"/>
        <end position="483"/>
    </location>
</feature>
<protein>
    <submittedName>
        <fullName evidence="3">Uncharacterized protein</fullName>
    </submittedName>
</protein>
<evidence type="ECO:0000256" key="2">
    <source>
        <dbReference type="SAM" id="MobiDB-lite"/>
    </source>
</evidence>
<feature type="coiled-coil region" evidence="1">
    <location>
        <begin position="93"/>
        <end position="225"/>
    </location>
</feature>
<name>A0A8S1RN05_9CILI</name>
<evidence type="ECO:0000256" key="1">
    <source>
        <dbReference type="SAM" id="Coils"/>
    </source>
</evidence>
<keyword evidence="1" id="KW-0175">Coiled coil</keyword>
<organism evidence="3 4">
    <name type="scientific">Paramecium sonneborni</name>
    <dbReference type="NCBI Taxonomy" id="65129"/>
    <lineage>
        <taxon>Eukaryota</taxon>
        <taxon>Sar</taxon>
        <taxon>Alveolata</taxon>
        <taxon>Ciliophora</taxon>
        <taxon>Intramacronucleata</taxon>
        <taxon>Oligohymenophorea</taxon>
        <taxon>Peniculida</taxon>
        <taxon>Parameciidae</taxon>
        <taxon>Paramecium</taxon>
    </lineage>
</organism>
<reference evidence="3" key="1">
    <citation type="submission" date="2021-01" db="EMBL/GenBank/DDBJ databases">
        <authorList>
            <consortium name="Genoscope - CEA"/>
            <person name="William W."/>
        </authorList>
    </citation>
    <scope>NUCLEOTIDE SEQUENCE</scope>
</reference>
<dbReference type="OrthoDB" id="322778at2759"/>
<feature type="region of interest" description="Disordered" evidence="2">
    <location>
        <begin position="466"/>
        <end position="492"/>
    </location>
</feature>
<proteinExistence type="predicted"/>
<dbReference type="EMBL" id="CAJJDN010000258">
    <property type="protein sequence ID" value="CAD8130031.1"/>
    <property type="molecule type" value="Genomic_DNA"/>
</dbReference>
<keyword evidence="4" id="KW-1185">Reference proteome</keyword>
<accession>A0A8S1RN05</accession>
<evidence type="ECO:0000313" key="4">
    <source>
        <dbReference type="Proteomes" id="UP000692954"/>
    </source>
</evidence>
<feature type="coiled-coil region" evidence="1">
    <location>
        <begin position="266"/>
        <end position="334"/>
    </location>
</feature>